<accession>A0AAD6U5U0</accession>
<reference evidence="2" key="1">
    <citation type="submission" date="2023-03" db="EMBL/GenBank/DDBJ databases">
        <title>Massive genome expansion in bonnet fungi (Mycena s.s.) driven by repeated elements and novel gene families across ecological guilds.</title>
        <authorList>
            <consortium name="Lawrence Berkeley National Laboratory"/>
            <person name="Harder C.B."/>
            <person name="Miyauchi S."/>
            <person name="Viragh M."/>
            <person name="Kuo A."/>
            <person name="Thoen E."/>
            <person name="Andreopoulos B."/>
            <person name="Lu D."/>
            <person name="Skrede I."/>
            <person name="Drula E."/>
            <person name="Henrissat B."/>
            <person name="Morin E."/>
            <person name="Kohler A."/>
            <person name="Barry K."/>
            <person name="LaButti K."/>
            <person name="Morin E."/>
            <person name="Salamov A."/>
            <person name="Lipzen A."/>
            <person name="Mereny Z."/>
            <person name="Hegedus B."/>
            <person name="Baldrian P."/>
            <person name="Stursova M."/>
            <person name="Weitz H."/>
            <person name="Taylor A."/>
            <person name="Grigoriev I.V."/>
            <person name="Nagy L.G."/>
            <person name="Martin F."/>
            <person name="Kauserud H."/>
        </authorList>
    </citation>
    <scope>NUCLEOTIDE SEQUENCE</scope>
    <source>
        <strain evidence="2">CBHHK173m</strain>
    </source>
</reference>
<dbReference type="Proteomes" id="UP001222325">
    <property type="component" value="Unassembled WGS sequence"/>
</dbReference>
<feature type="domain" description="Sacsin/Nov" evidence="1">
    <location>
        <begin position="82"/>
        <end position="192"/>
    </location>
</feature>
<dbReference type="InterPro" id="IPR052972">
    <property type="entry name" value="Sacsin_chaperone_reg"/>
</dbReference>
<comment type="caution">
    <text evidence="2">The sequence shown here is derived from an EMBL/GenBank/DDBJ whole genome shotgun (WGS) entry which is preliminary data.</text>
</comment>
<protein>
    <recommendedName>
        <fullName evidence="1">Sacsin/Nov domain-containing protein</fullName>
    </recommendedName>
</protein>
<sequence length="205" mass="22728">MLPDHSSDDYQRILVPGKDGILHPIDQVYYVDSATEFLPENNFAACSEMSEALARGLRVHLLSSLELGSEDDEDEDDLQMGEEFTTRVEGVLKEHDVQYAINEFMANAVDAKATTFTVLLDERTFESSKLLGPGLAGLQRRSSLLLYNNAKFSKADLRGLRQVGQGGKRSDPDSIGRYGLGALSLFHFTDVCLRNSLHTASDEIR</sequence>
<evidence type="ECO:0000313" key="2">
    <source>
        <dbReference type="EMBL" id="KAJ7085658.1"/>
    </source>
</evidence>
<proteinExistence type="predicted"/>
<dbReference type="PANTHER" id="PTHR15600">
    <property type="entry name" value="SACSIN"/>
    <property type="match status" value="1"/>
</dbReference>
<dbReference type="InterPro" id="IPR036890">
    <property type="entry name" value="HATPase_C_sf"/>
</dbReference>
<dbReference type="AlphaFoldDB" id="A0AAD6U5U0"/>
<gene>
    <name evidence="2" type="ORF">B0H15DRAFT_950793</name>
</gene>
<organism evidence="2 3">
    <name type="scientific">Mycena belliarum</name>
    <dbReference type="NCBI Taxonomy" id="1033014"/>
    <lineage>
        <taxon>Eukaryota</taxon>
        <taxon>Fungi</taxon>
        <taxon>Dikarya</taxon>
        <taxon>Basidiomycota</taxon>
        <taxon>Agaricomycotina</taxon>
        <taxon>Agaricomycetes</taxon>
        <taxon>Agaricomycetidae</taxon>
        <taxon>Agaricales</taxon>
        <taxon>Marasmiineae</taxon>
        <taxon>Mycenaceae</taxon>
        <taxon>Mycena</taxon>
    </lineage>
</organism>
<dbReference type="EMBL" id="JARJCN010000033">
    <property type="protein sequence ID" value="KAJ7085658.1"/>
    <property type="molecule type" value="Genomic_DNA"/>
</dbReference>
<evidence type="ECO:0000259" key="1">
    <source>
        <dbReference type="Pfam" id="PF25794"/>
    </source>
</evidence>
<evidence type="ECO:0000313" key="3">
    <source>
        <dbReference type="Proteomes" id="UP001222325"/>
    </source>
</evidence>
<keyword evidence="3" id="KW-1185">Reference proteome</keyword>
<name>A0AAD6U5U0_9AGAR</name>
<dbReference type="InterPro" id="IPR058210">
    <property type="entry name" value="SACS/Nov_dom"/>
</dbReference>
<dbReference type="PANTHER" id="PTHR15600:SF42">
    <property type="entry name" value="SACSIN"/>
    <property type="match status" value="1"/>
</dbReference>
<dbReference type="SUPFAM" id="SSF55874">
    <property type="entry name" value="ATPase domain of HSP90 chaperone/DNA topoisomerase II/histidine kinase"/>
    <property type="match status" value="1"/>
</dbReference>
<dbReference type="NCBIfam" id="NF047352">
    <property type="entry name" value="P_loop_sacsin"/>
    <property type="match status" value="1"/>
</dbReference>
<dbReference type="GO" id="GO:0030544">
    <property type="term" value="F:Hsp70 protein binding"/>
    <property type="evidence" value="ECO:0007669"/>
    <property type="project" value="TreeGrafter"/>
</dbReference>
<dbReference type="Pfam" id="PF25794">
    <property type="entry name" value="SACS"/>
    <property type="match status" value="1"/>
</dbReference>